<dbReference type="EMBL" id="JBHRTK010000009">
    <property type="protein sequence ID" value="MFC3206059.1"/>
    <property type="molecule type" value="Genomic_DNA"/>
</dbReference>
<reference evidence="7" key="1">
    <citation type="journal article" date="2019" name="Int. J. Syst. Evol. Microbiol.">
        <title>The Global Catalogue of Microorganisms (GCM) 10K type strain sequencing project: providing services to taxonomists for standard genome sequencing and annotation.</title>
        <authorList>
            <consortium name="The Broad Institute Genomics Platform"/>
            <consortium name="The Broad Institute Genome Sequencing Center for Infectious Disease"/>
            <person name="Wu L."/>
            <person name="Ma J."/>
        </authorList>
    </citation>
    <scope>NUCLEOTIDE SEQUENCE [LARGE SCALE GENOMIC DNA]</scope>
    <source>
        <strain evidence="7">KCTC 52165</strain>
    </source>
</reference>
<protein>
    <submittedName>
        <fullName evidence="6">ABC transporter substrate-binding protein</fullName>
    </submittedName>
</protein>
<dbReference type="InterPro" id="IPR028081">
    <property type="entry name" value="Leu-bd"/>
</dbReference>
<evidence type="ECO:0000313" key="6">
    <source>
        <dbReference type="EMBL" id="MFC3206059.1"/>
    </source>
</evidence>
<dbReference type="Proteomes" id="UP001595583">
    <property type="component" value="Unassembled WGS sequence"/>
</dbReference>
<evidence type="ECO:0000256" key="1">
    <source>
        <dbReference type="ARBA" id="ARBA00010062"/>
    </source>
</evidence>
<name>A0ABV7K6T7_9HYPH</name>
<gene>
    <name evidence="6" type="ORF">ACFOHJ_07540</name>
</gene>
<feature type="domain" description="Leucine-binding protein" evidence="5">
    <location>
        <begin position="28"/>
        <end position="365"/>
    </location>
</feature>
<sequence>MRLTTLVSAVLLATTAIPATAADISDGKVKIGILNDQSGVYADFGGKWSVEAAKMAVEDFGGKVQGSPIEIVDADHQNKPDIASNIARQWYDTEQVDAIMELTTSSVALAVQGISKDKKKIDIVTGAATTDLTGKSCSPYGFHWAYDTHSQAVGTGGALVEAGGDSWFFLTVDYAFGYSLEEQTSKFVKEKGGKVLGSVRYPLGTTDYSSFLLQAQSSGAKVIGLANAGLDTSNSIKQAAEFGIVQGGQRLAALLFTLAEVHGLGLQAAQGVVLTEGFYWDRDDKSREFAQRFFERTKRMPNMIQAGTYSAVLQYLKAIDKAGTDETEAVAKELHSMPVNDVFTENGKVQSDGNMVHDMYLYQVKKPEESKKDWDYYTYLATIPGDKAFLPASESGCDLK</sequence>
<feature type="signal peptide" evidence="4">
    <location>
        <begin position="1"/>
        <end position="21"/>
    </location>
</feature>
<dbReference type="SUPFAM" id="SSF53822">
    <property type="entry name" value="Periplasmic binding protein-like I"/>
    <property type="match status" value="1"/>
</dbReference>
<dbReference type="CDD" id="cd06327">
    <property type="entry name" value="PBP1_SBP-like"/>
    <property type="match status" value="1"/>
</dbReference>
<accession>A0ABV7K6T7</accession>
<evidence type="ECO:0000256" key="4">
    <source>
        <dbReference type="SAM" id="SignalP"/>
    </source>
</evidence>
<comment type="caution">
    <text evidence="6">The sequence shown here is derived from an EMBL/GenBank/DDBJ whole genome shotgun (WGS) entry which is preliminary data.</text>
</comment>
<keyword evidence="3" id="KW-0813">Transport</keyword>
<proteinExistence type="inferred from homology"/>
<evidence type="ECO:0000313" key="7">
    <source>
        <dbReference type="Proteomes" id="UP001595583"/>
    </source>
</evidence>
<evidence type="ECO:0000259" key="5">
    <source>
        <dbReference type="Pfam" id="PF13458"/>
    </source>
</evidence>
<keyword evidence="3" id="KW-0029">Amino-acid transport</keyword>
<dbReference type="PANTHER" id="PTHR30483:SF6">
    <property type="entry name" value="PERIPLASMIC BINDING PROTEIN OF ABC TRANSPORTER FOR NATURAL AMINO ACIDS"/>
    <property type="match status" value="1"/>
</dbReference>
<keyword evidence="7" id="KW-1185">Reference proteome</keyword>
<feature type="chain" id="PRO_5045573184" evidence="4">
    <location>
        <begin position="22"/>
        <end position="400"/>
    </location>
</feature>
<dbReference type="InterPro" id="IPR051010">
    <property type="entry name" value="BCAA_transport"/>
</dbReference>
<evidence type="ECO:0000256" key="3">
    <source>
        <dbReference type="ARBA" id="ARBA00022970"/>
    </source>
</evidence>
<keyword evidence="2 4" id="KW-0732">Signal</keyword>
<dbReference type="PANTHER" id="PTHR30483">
    <property type="entry name" value="LEUCINE-SPECIFIC-BINDING PROTEIN"/>
    <property type="match status" value="1"/>
</dbReference>
<dbReference type="InterPro" id="IPR028082">
    <property type="entry name" value="Peripla_BP_I"/>
</dbReference>
<dbReference type="Pfam" id="PF13458">
    <property type="entry name" value="Peripla_BP_6"/>
    <property type="match status" value="1"/>
</dbReference>
<evidence type="ECO:0000256" key="2">
    <source>
        <dbReference type="ARBA" id="ARBA00022729"/>
    </source>
</evidence>
<organism evidence="6 7">
    <name type="scientific">Aquamicrobium soli</name>
    <dbReference type="NCBI Taxonomy" id="1811518"/>
    <lineage>
        <taxon>Bacteria</taxon>
        <taxon>Pseudomonadati</taxon>
        <taxon>Pseudomonadota</taxon>
        <taxon>Alphaproteobacteria</taxon>
        <taxon>Hyphomicrobiales</taxon>
        <taxon>Phyllobacteriaceae</taxon>
        <taxon>Aquamicrobium</taxon>
    </lineage>
</organism>
<dbReference type="RefSeq" id="WP_378219872.1">
    <property type="nucleotide sequence ID" value="NZ_JBHRTK010000009.1"/>
</dbReference>
<dbReference type="Gene3D" id="3.40.50.2300">
    <property type="match status" value="2"/>
</dbReference>
<comment type="similarity">
    <text evidence="1">Belongs to the leucine-binding protein family.</text>
</comment>